<dbReference type="AlphaFoldDB" id="A0AAP0NIC9"/>
<dbReference type="Proteomes" id="UP001417504">
    <property type="component" value="Unassembled WGS sequence"/>
</dbReference>
<organism evidence="1 2">
    <name type="scientific">Stephania japonica</name>
    <dbReference type="NCBI Taxonomy" id="461633"/>
    <lineage>
        <taxon>Eukaryota</taxon>
        <taxon>Viridiplantae</taxon>
        <taxon>Streptophyta</taxon>
        <taxon>Embryophyta</taxon>
        <taxon>Tracheophyta</taxon>
        <taxon>Spermatophyta</taxon>
        <taxon>Magnoliopsida</taxon>
        <taxon>Ranunculales</taxon>
        <taxon>Menispermaceae</taxon>
        <taxon>Menispermoideae</taxon>
        <taxon>Cissampelideae</taxon>
        <taxon>Stephania</taxon>
    </lineage>
</organism>
<dbReference type="SUPFAM" id="SSF101941">
    <property type="entry name" value="NAC domain"/>
    <property type="match status" value="1"/>
</dbReference>
<dbReference type="PANTHER" id="PTHR31719">
    <property type="entry name" value="NAC TRANSCRIPTION FACTOR 56"/>
    <property type="match status" value="1"/>
</dbReference>
<reference evidence="1 2" key="1">
    <citation type="submission" date="2024-01" db="EMBL/GenBank/DDBJ databases">
        <title>Genome assemblies of Stephania.</title>
        <authorList>
            <person name="Yang L."/>
        </authorList>
    </citation>
    <scope>NUCLEOTIDE SEQUENCE [LARGE SCALE GENOMIC DNA]</scope>
    <source>
        <strain evidence="1">QJT</strain>
        <tissue evidence="1">Leaf</tissue>
    </source>
</reference>
<proteinExistence type="predicted"/>
<evidence type="ECO:0000313" key="2">
    <source>
        <dbReference type="Proteomes" id="UP001417504"/>
    </source>
</evidence>
<dbReference type="EMBL" id="JBBNAE010000007">
    <property type="protein sequence ID" value="KAK9109447.1"/>
    <property type="molecule type" value="Genomic_DNA"/>
</dbReference>
<dbReference type="GO" id="GO:0006355">
    <property type="term" value="P:regulation of DNA-templated transcription"/>
    <property type="evidence" value="ECO:0007669"/>
    <property type="project" value="InterPro"/>
</dbReference>
<name>A0AAP0NIC9_9MAGN</name>
<keyword evidence="2" id="KW-1185">Reference proteome</keyword>
<dbReference type="InterPro" id="IPR036093">
    <property type="entry name" value="NAC_dom_sf"/>
</dbReference>
<dbReference type="PANTHER" id="PTHR31719:SF43">
    <property type="entry name" value="NAC TRANSCRIPTION FACTOR 56"/>
    <property type="match status" value="1"/>
</dbReference>
<evidence type="ECO:0008006" key="3">
    <source>
        <dbReference type="Google" id="ProtNLM"/>
    </source>
</evidence>
<comment type="caution">
    <text evidence="1">The sequence shown here is derived from an EMBL/GenBank/DDBJ whole genome shotgun (WGS) entry which is preliminary data.</text>
</comment>
<gene>
    <name evidence="1" type="ORF">Sjap_017507</name>
</gene>
<dbReference type="GO" id="GO:0003677">
    <property type="term" value="F:DNA binding"/>
    <property type="evidence" value="ECO:0007669"/>
    <property type="project" value="InterPro"/>
</dbReference>
<sequence length="321" mass="36302">MGSVNNIASTSINCSSDHDHDVQDVHVNSFSSDFCDIDTEEVLETLIQAAFNSPDDREPNAGVEVERMTTTEVAAADMDADVEEKLQCDFNTTHHHDVVALPNVESMVETTEVLEEEEGVDWLRDFPQFEPADLEFSDWEADAWDNEFVLTTSPLVLPCGYVFAPTDSELLGYFLFSKIQNPTVQFEEIKDPKNIYEYVPDILTRKNSKTDWIMQEYILAPPQDHRTPNKFEDYALCKIYQKGSKASTSKSSTVIGHQLREISYNFNSVCAKEGLEEDYMVPKVPYYDQYINVGEAQGGTINSEEAMLPLMIVNQGHPSKH</sequence>
<protein>
    <recommendedName>
        <fullName evidence="3">NAC domain-containing protein</fullName>
    </recommendedName>
</protein>
<dbReference type="Gene3D" id="2.170.150.80">
    <property type="entry name" value="NAC domain"/>
    <property type="match status" value="1"/>
</dbReference>
<accession>A0AAP0NIC9</accession>
<evidence type="ECO:0000313" key="1">
    <source>
        <dbReference type="EMBL" id="KAK9109447.1"/>
    </source>
</evidence>